<proteinExistence type="predicted"/>
<name>A0ABQ8FXN6_9PEZI</name>
<dbReference type="EMBL" id="JAGTJR010000039">
    <property type="protein sequence ID" value="KAH7033989.1"/>
    <property type="molecule type" value="Genomic_DNA"/>
</dbReference>
<evidence type="ECO:0000313" key="3">
    <source>
        <dbReference type="Proteomes" id="UP000774617"/>
    </source>
</evidence>
<feature type="region of interest" description="Disordered" evidence="1">
    <location>
        <begin position="114"/>
        <end position="139"/>
    </location>
</feature>
<gene>
    <name evidence="2" type="ORF">B0J12DRAFT_279267</name>
</gene>
<keyword evidence="3" id="KW-1185">Reference proteome</keyword>
<accession>A0ABQ8FXN6</accession>
<evidence type="ECO:0000313" key="2">
    <source>
        <dbReference type="EMBL" id="KAH7033989.1"/>
    </source>
</evidence>
<protein>
    <submittedName>
        <fullName evidence="2">Uncharacterized protein</fullName>
    </submittedName>
</protein>
<sequence>MASGRDALFMRALRVRMKLIIALNKPSIRPVEVRFLDGRVAKKPPDVPQLFERTPLTDVATSLLFSIGGLFIGGELGTLSGARNARKAIEQDEESKRIENAFWRFEADVLKEPAAKLERETGNRGERRRASSDGSEHGS</sequence>
<evidence type="ECO:0000256" key="1">
    <source>
        <dbReference type="SAM" id="MobiDB-lite"/>
    </source>
</evidence>
<reference evidence="2 3" key="1">
    <citation type="journal article" date="2021" name="Nat. Commun.">
        <title>Genetic determinants of endophytism in the Arabidopsis root mycobiome.</title>
        <authorList>
            <person name="Mesny F."/>
            <person name="Miyauchi S."/>
            <person name="Thiergart T."/>
            <person name="Pickel B."/>
            <person name="Atanasova L."/>
            <person name="Karlsson M."/>
            <person name="Huettel B."/>
            <person name="Barry K.W."/>
            <person name="Haridas S."/>
            <person name="Chen C."/>
            <person name="Bauer D."/>
            <person name="Andreopoulos W."/>
            <person name="Pangilinan J."/>
            <person name="LaButti K."/>
            <person name="Riley R."/>
            <person name="Lipzen A."/>
            <person name="Clum A."/>
            <person name="Drula E."/>
            <person name="Henrissat B."/>
            <person name="Kohler A."/>
            <person name="Grigoriev I.V."/>
            <person name="Martin F.M."/>
            <person name="Hacquard S."/>
        </authorList>
    </citation>
    <scope>NUCLEOTIDE SEQUENCE [LARGE SCALE GENOMIC DNA]</scope>
    <source>
        <strain evidence="2 3">MPI-SDFR-AT-0080</strain>
    </source>
</reference>
<comment type="caution">
    <text evidence="2">The sequence shown here is derived from an EMBL/GenBank/DDBJ whole genome shotgun (WGS) entry which is preliminary data.</text>
</comment>
<organism evidence="2 3">
    <name type="scientific">Macrophomina phaseolina</name>
    <dbReference type="NCBI Taxonomy" id="35725"/>
    <lineage>
        <taxon>Eukaryota</taxon>
        <taxon>Fungi</taxon>
        <taxon>Dikarya</taxon>
        <taxon>Ascomycota</taxon>
        <taxon>Pezizomycotina</taxon>
        <taxon>Dothideomycetes</taxon>
        <taxon>Dothideomycetes incertae sedis</taxon>
        <taxon>Botryosphaeriales</taxon>
        <taxon>Botryosphaeriaceae</taxon>
        <taxon>Macrophomina</taxon>
    </lineage>
</organism>
<dbReference type="Proteomes" id="UP000774617">
    <property type="component" value="Unassembled WGS sequence"/>
</dbReference>